<accession>A0ACC3MYH1</accession>
<keyword evidence="2" id="KW-1185">Reference proteome</keyword>
<dbReference type="Proteomes" id="UP001281147">
    <property type="component" value="Unassembled WGS sequence"/>
</dbReference>
<proteinExistence type="predicted"/>
<dbReference type="EMBL" id="JAUTXU010000128">
    <property type="protein sequence ID" value="KAK3705628.1"/>
    <property type="molecule type" value="Genomic_DNA"/>
</dbReference>
<evidence type="ECO:0000313" key="2">
    <source>
        <dbReference type="Proteomes" id="UP001281147"/>
    </source>
</evidence>
<reference evidence="1" key="1">
    <citation type="submission" date="2023-07" db="EMBL/GenBank/DDBJ databases">
        <title>Black Yeasts Isolated from many extreme environments.</title>
        <authorList>
            <person name="Coleine C."/>
            <person name="Stajich J.E."/>
            <person name="Selbmann L."/>
        </authorList>
    </citation>
    <scope>NUCLEOTIDE SEQUENCE</scope>
    <source>
        <strain evidence="1">CCFEE 5714</strain>
    </source>
</reference>
<gene>
    <name evidence="1" type="ORF">LTR37_013236</name>
</gene>
<sequence>MAIETNYRRLADMEDNIKALSGHIDTFTKELARLRAGFAHYKTKFDDYKTKIGDAKTKLEDIQTQHETATAEFNALIQKTNNTDSIHVAQTTQLPDRSRASTAVAEPAPSSANADAAEDATTDEDSATPQPTTVPSRRRAALPATAYSATEEAPTEADKLKKSFSNIVQDRSGVMYAVSCHACHANMPQRVPVGVGKNPYMSLQGLKTHYAAKHGYHGINDDDTYAMSDKLKIPRADIERIINGEQPAEVIIKPDSGDEDFRGRRDGVHASKKRKSY</sequence>
<protein>
    <submittedName>
        <fullName evidence="1">Uncharacterized protein</fullName>
    </submittedName>
</protein>
<organism evidence="1 2">
    <name type="scientific">Vermiconidia calcicola</name>
    <dbReference type="NCBI Taxonomy" id="1690605"/>
    <lineage>
        <taxon>Eukaryota</taxon>
        <taxon>Fungi</taxon>
        <taxon>Dikarya</taxon>
        <taxon>Ascomycota</taxon>
        <taxon>Pezizomycotina</taxon>
        <taxon>Dothideomycetes</taxon>
        <taxon>Dothideomycetidae</taxon>
        <taxon>Mycosphaerellales</taxon>
        <taxon>Extremaceae</taxon>
        <taxon>Vermiconidia</taxon>
    </lineage>
</organism>
<evidence type="ECO:0000313" key="1">
    <source>
        <dbReference type="EMBL" id="KAK3705628.1"/>
    </source>
</evidence>
<comment type="caution">
    <text evidence="1">The sequence shown here is derived from an EMBL/GenBank/DDBJ whole genome shotgun (WGS) entry which is preliminary data.</text>
</comment>
<name>A0ACC3MYH1_9PEZI</name>